<dbReference type="AlphaFoldDB" id="A0A6I3T430"/>
<feature type="transmembrane region" description="Helical" evidence="1">
    <location>
        <begin position="7"/>
        <end position="26"/>
    </location>
</feature>
<evidence type="ECO:0000256" key="1">
    <source>
        <dbReference type="SAM" id="Phobius"/>
    </source>
</evidence>
<feature type="transmembrane region" description="Helical" evidence="1">
    <location>
        <begin position="116"/>
        <end position="139"/>
    </location>
</feature>
<name>A0A6I3T430_9BURK</name>
<evidence type="ECO:0000313" key="2">
    <source>
        <dbReference type="EMBL" id="MTV55486.1"/>
    </source>
</evidence>
<dbReference type="RefSeq" id="WP_155472753.1">
    <property type="nucleotide sequence ID" value="NZ_BMKG01000004.1"/>
</dbReference>
<reference evidence="2 3" key="1">
    <citation type="submission" date="2019-11" db="EMBL/GenBank/DDBJ databases">
        <title>Type strains purchased from KCTC, JCM and DSMZ.</title>
        <authorList>
            <person name="Lu H."/>
        </authorList>
    </citation>
    <scope>NUCLEOTIDE SEQUENCE [LARGE SCALE GENOMIC DNA]</scope>
    <source>
        <strain evidence="2 3">KCTC 52429</strain>
    </source>
</reference>
<evidence type="ECO:0000313" key="3">
    <source>
        <dbReference type="Proteomes" id="UP000430634"/>
    </source>
</evidence>
<accession>A0A6I3T430</accession>
<organism evidence="2 3">
    <name type="scientific">Pseudoduganella buxea</name>
    <dbReference type="NCBI Taxonomy" id="1949069"/>
    <lineage>
        <taxon>Bacteria</taxon>
        <taxon>Pseudomonadati</taxon>
        <taxon>Pseudomonadota</taxon>
        <taxon>Betaproteobacteria</taxon>
        <taxon>Burkholderiales</taxon>
        <taxon>Oxalobacteraceae</taxon>
        <taxon>Telluria group</taxon>
        <taxon>Pseudoduganella</taxon>
    </lineage>
</organism>
<keyword evidence="1" id="KW-1133">Transmembrane helix</keyword>
<comment type="caution">
    <text evidence="2">The sequence shown here is derived from an EMBL/GenBank/DDBJ whole genome shotgun (WGS) entry which is preliminary data.</text>
</comment>
<dbReference type="OrthoDB" id="4570818at2"/>
<feature type="transmembrane region" description="Helical" evidence="1">
    <location>
        <begin position="81"/>
        <end position="110"/>
    </location>
</feature>
<evidence type="ECO:0008006" key="4">
    <source>
        <dbReference type="Google" id="ProtNLM"/>
    </source>
</evidence>
<protein>
    <recommendedName>
        <fullName evidence="4">Small multi-drug export protein</fullName>
    </recommendedName>
</protein>
<keyword evidence="1" id="KW-0812">Transmembrane</keyword>
<dbReference type="Proteomes" id="UP000430634">
    <property type="component" value="Unassembled WGS sequence"/>
</dbReference>
<sequence length="145" mass="15203">MNYISKLMSVFMTGSVELWLAIPLGIKLGLTPWETALASAMGAIVGVLVICLVGAAGRAVLVNRIFGHREAVMQSRSARLFHAYGAPGLGMIGILLVGAPLSGALGLVMGAQVDRIIKWLLLGILFWSAVAFSIAQFGFGTPPHG</sequence>
<proteinExistence type="predicted"/>
<feature type="transmembrane region" description="Helical" evidence="1">
    <location>
        <begin position="38"/>
        <end position="61"/>
    </location>
</feature>
<keyword evidence="1" id="KW-0472">Membrane</keyword>
<gene>
    <name evidence="2" type="ORF">GM672_22430</name>
</gene>
<dbReference type="EMBL" id="WNKZ01000087">
    <property type="protein sequence ID" value="MTV55486.1"/>
    <property type="molecule type" value="Genomic_DNA"/>
</dbReference>